<feature type="region of interest" description="Disordered" evidence="10">
    <location>
        <begin position="665"/>
        <end position="694"/>
    </location>
</feature>
<dbReference type="InterPro" id="IPR013087">
    <property type="entry name" value="Znf_C2H2_type"/>
</dbReference>
<dbReference type="FunFam" id="1.20.1280.130:FF:000001">
    <property type="entry name" value="Vacuolar protein sorting-associated protein 54"/>
    <property type="match status" value="1"/>
</dbReference>
<dbReference type="AlphaFoldDB" id="A0A7M7T518"/>
<dbReference type="Proteomes" id="UP000007110">
    <property type="component" value="Unassembled WGS sequence"/>
</dbReference>
<dbReference type="Pfam" id="PF10475">
    <property type="entry name" value="Vps54_N"/>
    <property type="match status" value="1"/>
</dbReference>
<dbReference type="GO" id="GO:0006896">
    <property type="term" value="P:Golgi to vacuole transport"/>
    <property type="evidence" value="ECO:0000318"/>
    <property type="project" value="GO_Central"/>
</dbReference>
<dbReference type="Pfam" id="PF07928">
    <property type="entry name" value="Vps54"/>
    <property type="match status" value="1"/>
</dbReference>
<organism evidence="12 13">
    <name type="scientific">Strongylocentrotus purpuratus</name>
    <name type="common">Purple sea urchin</name>
    <dbReference type="NCBI Taxonomy" id="7668"/>
    <lineage>
        <taxon>Eukaryota</taxon>
        <taxon>Metazoa</taxon>
        <taxon>Echinodermata</taxon>
        <taxon>Eleutherozoa</taxon>
        <taxon>Echinozoa</taxon>
        <taxon>Echinoidea</taxon>
        <taxon>Euechinoidea</taxon>
        <taxon>Echinacea</taxon>
        <taxon>Camarodonta</taxon>
        <taxon>Echinidea</taxon>
        <taxon>Strongylocentrotidae</taxon>
        <taxon>Strongylocentrotus</taxon>
    </lineage>
</organism>
<dbReference type="OMA" id="FSFVQSY"/>
<evidence type="ECO:0000256" key="3">
    <source>
        <dbReference type="ARBA" id="ARBA00017665"/>
    </source>
</evidence>
<dbReference type="CTD" id="51542"/>
<comment type="similarity">
    <text evidence="2">Belongs to the VPS54 family.</text>
</comment>
<keyword evidence="5" id="KW-0597">Phosphoprotein</keyword>
<dbReference type="GO" id="GO:0042147">
    <property type="term" value="P:retrograde transport, endosome to Golgi"/>
    <property type="evidence" value="ECO:0000318"/>
    <property type="project" value="GO_Central"/>
</dbReference>
<keyword evidence="8 9" id="KW-0175">Coiled coil</keyword>
<dbReference type="PANTHER" id="PTHR12965:SF0">
    <property type="entry name" value="VACUOLAR PROTEIN SORTING-ASSOCIATED PROTEIN 54"/>
    <property type="match status" value="1"/>
</dbReference>
<evidence type="ECO:0000256" key="4">
    <source>
        <dbReference type="ARBA" id="ARBA00022448"/>
    </source>
</evidence>
<dbReference type="GO" id="GO:0019905">
    <property type="term" value="F:syntaxin binding"/>
    <property type="evidence" value="ECO:0000318"/>
    <property type="project" value="GO_Central"/>
</dbReference>
<evidence type="ECO:0000256" key="9">
    <source>
        <dbReference type="SAM" id="Coils"/>
    </source>
</evidence>
<dbReference type="PROSITE" id="PS00028">
    <property type="entry name" value="ZINC_FINGER_C2H2_1"/>
    <property type="match status" value="1"/>
</dbReference>
<dbReference type="EnsemblMetazoa" id="XM_030998517">
    <property type="protein sequence ID" value="XP_030854377"/>
    <property type="gene ID" value="LOC585773"/>
</dbReference>
<evidence type="ECO:0000256" key="10">
    <source>
        <dbReference type="SAM" id="MobiDB-lite"/>
    </source>
</evidence>
<feature type="region of interest" description="Disordered" evidence="10">
    <location>
        <begin position="113"/>
        <end position="140"/>
    </location>
</feature>
<keyword evidence="6" id="KW-0653">Protein transport</keyword>
<evidence type="ECO:0000256" key="8">
    <source>
        <dbReference type="ARBA" id="ARBA00023054"/>
    </source>
</evidence>
<evidence type="ECO:0000256" key="1">
    <source>
        <dbReference type="ARBA" id="ARBA00004601"/>
    </source>
</evidence>
<keyword evidence="7" id="KW-0333">Golgi apparatus</keyword>
<protein>
    <recommendedName>
        <fullName evidence="3">Vacuolar protein sorting-associated protein 54</fullName>
    </recommendedName>
</protein>
<keyword evidence="4" id="KW-0813">Transport</keyword>
<evidence type="ECO:0000313" key="13">
    <source>
        <dbReference type="Proteomes" id="UP000007110"/>
    </source>
</evidence>
<feature type="region of interest" description="Disordered" evidence="10">
    <location>
        <begin position="1"/>
        <end position="64"/>
    </location>
</feature>
<evidence type="ECO:0000256" key="6">
    <source>
        <dbReference type="ARBA" id="ARBA00022927"/>
    </source>
</evidence>
<dbReference type="GO" id="GO:0005829">
    <property type="term" value="C:cytosol"/>
    <property type="evidence" value="ECO:0007669"/>
    <property type="project" value="GOC"/>
</dbReference>
<feature type="coiled-coil region" evidence="9">
    <location>
        <begin position="415"/>
        <end position="442"/>
    </location>
</feature>
<keyword evidence="13" id="KW-1185">Reference proteome</keyword>
<dbReference type="InterPro" id="IPR039745">
    <property type="entry name" value="Vps54"/>
</dbReference>
<dbReference type="OrthoDB" id="10259024at2759"/>
<evidence type="ECO:0000256" key="5">
    <source>
        <dbReference type="ARBA" id="ARBA00022553"/>
    </source>
</evidence>
<accession>A0A7M7T518</accession>
<dbReference type="Gene3D" id="6.10.250.860">
    <property type="match status" value="1"/>
</dbReference>
<dbReference type="GO" id="GO:0015031">
    <property type="term" value="P:protein transport"/>
    <property type="evidence" value="ECO:0007669"/>
    <property type="project" value="UniProtKB-KW"/>
</dbReference>
<dbReference type="KEGG" id="spu:585773"/>
<dbReference type="InterPro" id="IPR012501">
    <property type="entry name" value="Vps54_C"/>
</dbReference>
<dbReference type="RefSeq" id="XP_030854377.1">
    <property type="nucleotide sequence ID" value="XM_030998517.1"/>
</dbReference>
<feature type="compositionally biased region" description="Polar residues" evidence="10">
    <location>
        <begin position="17"/>
        <end position="35"/>
    </location>
</feature>
<reference evidence="13" key="1">
    <citation type="submission" date="2015-02" db="EMBL/GenBank/DDBJ databases">
        <title>Genome sequencing for Strongylocentrotus purpuratus.</title>
        <authorList>
            <person name="Murali S."/>
            <person name="Liu Y."/>
            <person name="Vee V."/>
            <person name="English A."/>
            <person name="Wang M."/>
            <person name="Skinner E."/>
            <person name="Han Y."/>
            <person name="Muzny D.M."/>
            <person name="Worley K.C."/>
            <person name="Gibbs R.A."/>
        </authorList>
    </citation>
    <scope>NUCLEOTIDE SEQUENCE</scope>
</reference>
<feature type="compositionally biased region" description="Low complexity" evidence="10">
    <location>
        <begin position="1"/>
        <end position="16"/>
    </location>
</feature>
<feature type="domain" description="C2H2-type" evidence="11">
    <location>
        <begin position="150"/>
        <end position="171"/>
    </location>
</feature>
<evidence type="ECO:0000313" key="12">
    <source>
        <dbReference type="EnsemblMetazoa" id="XP_030854377"/>
    </source>
</evidence>
<dbReference type="GeneID" id="585773"/>
<dbReference type="Gene3D" id="1.20.1280.130">
    <property type="match status" value="1"/>
</dbReference>
<evidence type="ECO:0000256" key="2">
    <source>
        <dbReference type="ARBA" id="ARBA00009150"/>
    </source>
</evidence>
<proteinExistence type="inferred from homology"/>
<dbReference type="InterPro" id="IPR019515">
    <property type="entry name" value="VPS54_N"/>
</dbReference>
<sequence>MSTGRRSIPSSRSHPSFTTATHGYSLGSHSSTSDGEAQGRGKEATGTRTKRQAGLSTEQYLPSGVRNNEIEQVCDNINEKLSVNAMTSDISSRSSRDHSISKLHHENQASFNSAELQKHERLGQGSQANERTMIRGRTSKSPMITPWRKCALCSIAMRTQTDFLKHLRDKHCAKEGGSFVCRYGLHGVCPTLPVDGVSDIDYEYHVAKDHMMDEAFASKLKSAARSDTLPTSTAPSVVSVQQKWTPLSSVVNLPAVLNDPRKVRRETDFFTKTWGEGFVDHSEIPSSPYVPRISRIHFEKYLRQVACKLHQHRRASAISTSSQSDDDNQSSSLATGSRDSTPELQQVPKMFFRSDFALENQDTFEAVLPWSQFKGQQSSKLLQEKLSHYLDIVEVQIARQISMRSNAFFSAMASHDKLQEDLVATTKAVQELREKLNNIDQVLAKGSLEVLRLKISRVNYVKVYNKLKLMATVHQTQPTIQLLLSNSEFVGALDLISTTHEILTQELAGIQSFRHLSSQLIEMEKLIDKMLSEEFTRFTCQDLNRPLDDPTPTQEDKLSSVVLGMMRQRKFIFLDAYKEETNGAIKAAIKQTVVESVAEADNAENELTPSSLSEQMRLLNFSQWLDLFNKVFMNLMILLTRIEYTHSIMQKLVNMAAGKTNDEVKKVENGSGEGHTGMNGIRSSPVQSEEQTSDDERLAEIEECMEAEAILPQGDFLIAPNEHQRLTAGLFDLMGSVCDYMHDRCLKLLIARGKDGFLERLSSSEFLTLSRTIKVFVSNCDEICGRRSTSLIGGLQNQAVKFVSRFHDERKNKLSLILDSERWKQAEVPAELQDLLSAFSDGTISLDLLAKTDMGNGGERKPLDCVEVNGSKYAVVGTVMLLLKMVAEYCQCVKDMPTATMDLLTRLMELLQMFNSRSCQLILGAGALQLVGLKTITTKNLALTSRCLQLVALYIPIVKEFFTERLSVKQQNLLKSFDKILKDYNDHVQEISSKLVAIMDDSFRSCLSQWEVKAPVPSSCFREICKRIRKLYEAIADLLPSEQVKVLFTRLNASFKTRLKEQLFHLNVQNDGGPKQGLVTSDLVFYTEFIQSLDGLGEIVDNMNDIWSWR</sequence>
<evidence type="ECO:0000256" key="7">
    <source>
        <dbReference type="ARBA" id="ARBA00023034"/>
    </source>
</evidence>
<evidence type="ECO:0000259" key="11">
    <source>
        <dbReference type="PROSITE" id="PS00028"/>
    </source>
</evidence>
<feature type="compositionally biased region" description="Polar residues" evidence="10">
    <location>
        <begin position="681"/>
        <end position="690"/>
    </location>
</feature>
<reference evidence="12" key="2">
    <citation type="submission" date="2021-01" db="UniProtKB">
        <authorList>
            <consortium name="EnsemblMetazoa"/>
        </authorList>
    </citation>
    <scope>IDENTIFICATION</scope>
</reference>
<comment type="subcellular location">
    <subcellularLocation>
        <location evidence="1">Golgi apparatus</location>
        <location evidence="1">trans-Golgi network</location>
    </subcellularLocation>
</comment>
<dbReference type="GO" id="GO:0000938">
    <property type="term" value="C:GARP complex"/>
    <property type="evidence" value="ECO:0000318"/>
    <property type="project" value="GO_Central"/>
</dbReference>
<feature type="region of interest" description="Disordered" evidence="10">
    <location>
        <begin position="316"/>
        <end position="341"/>
    </location>
</feature>
<dbReference type="InParanoid" id="A0A7M7T518"/>
<name>A0A7M7T518_STRPU</name>
<dbReference type="PANTHER" id="PTHR12965">
    <property type="entry name" value="VACUOLAR PROTEIN SORTING 54"/>
    <property type="match status" value="1"/>
</dbReference>